<dbReference type="EMBL" id="UZAU01000814">
    <property type="status" value="NOT_ANNOTATED_CDS"/>
    <property type="molecule type" value="Genomic_DNA"/>
</dbReference>
<name>A0A803RAN8_CANSA</name>
<reference evidence="3" key="1">
    <citation type="submission" date="2021-03" db="UniProtKB">
        <authorList>
            <consortium name="EnsemblPlants"/>
        </authorList>
    </citation>
    <scope>IDENTIFICATION</scope>
</reference>
<organism evidence="3 4">
    <name type="scientific">Cannabis sativa</name>
    <name type="common">Hemp</name>
    <name type="synonym">Marijuana</name>
    <dbReference type="NCBI Taxonomy" id="3483"/>
    <lineage>
        <taxon>Eukaryota</taxon>
        <taxon>Viridiplantae</taxon>
        <taxon>Streptophyta</taxon>
        <taxon>Embryophyta</taxon>
        <taxon>Tracheophyta</taxon>
        <taxon>Spermatophyta</taxon>
        <taxon>Magnoliopsida</taxon>
        <taxon>eudicotyledons</taxon>
        <taxon>Gunneridae</taxon>
        <taxon>Pentapetalae</taxon>
        <taxon>rosids</taxon>
        <taxon>fabids</taxon>
        <taxon>Rosales</taxon>
        <taxon>Cannabaceae</taxon>
        <taxon>Cannabis</taxon>
    </lineage>
</organism>
<keyword evidence="1" id="KW-1133">Transmembrane helix</keyword>
<dbReference type="OMA" id="GHNGGYY"/>
<evidence type="ECO:0000313" key="4">
    <source>
        <dbReference type="Proteomes" id="UP000596661"/>
    </source>
</evidence>
<keyword evidence="4" id="KW-1185">Reference proteome</keyword>
<evidence type="ECO:0000256" key="1">
    <source>
        <dbReference type="SAM" id="Phobius"/>
    </source>
</evidence>
<dbReference type="PANTHER" id="PTHR37389">
    <property type="entry name" value="NODULIN-24"/>
    <property type="match status" value="1"/>
</dbReference>
<sequence>MGSKTLVYLGLLLAVVLLICSEVAAKEQAVNTVENKNDDAKYGNYNGYPGNGGNGGGHNGGYYQGGGGGGGSGGAITMVVVVVVVVVEVAGAVIIATIVAASGATDTNSV</sequence>
<evidence type="ECO:0000313" key="3">
    <source>
        <dbReference type="EnsemblPlants" id="cds.novel_model_7128_5bd9a17a"/>
    </source>
</evidence>
<dbReference type="EnsemblPlants" id="novel_model_7128_5bd9a17a">
    <property type="protein sequence ID" value="cds.novel_model_7128_5bd9a17a"/>
    <property type="gene ID" value="novel_gene_3751_5bd9a17a"/>
</dbReference>
<feature type="chain" id="PRO_5031082768" description="Glycine-rich protein" evidence="2">
    <location>
        <begin position="26"/>
        <end position="110"/>
    </location>
</feature>
<dbReference type="Gramene" id="novel_model_7128_5bd9a17a">
    <property type="protein sequence ID" value="cds.novel_model_7128_5bd9a17a"/>
    <property type="gene ID" value="novel_gene_3751_5bd9a17a"/>
</dbReference>
<dbReference type="PANTHER" id="PTHR37389:SF16">
    <property type="entry name" value="GLYCINE-RICH CELL WALL STRUCTURAL PROTEIN"/>
    <property type="match status" value="1"/>
</dbReference>
<feature type="signal peptide" evidence="2">
    <location>
        <begin position="1"/>
        <end position="25"/>
    </location>
</feature>
<feature type="transmembrane region" description="Helical" evidence="1">
    <location>
        <begin position="75"/>
        <end position="101"/>
    </location>
</feature>
<keyword evidence="2" id="KW-0732">Signal</keyword>
<keyword evidence="1" id="KW-0472">Membrane</keyword>
<dbReference type="Pfam" id="PF07172">
    <property type="entry name" value="GRP"/>
    <property type="match status" value="1"/>
</dbReference>
<proteinExistence type="predicted"/>
<evidence type="ECO:0000256" key="2">
    <source>
        <dbReference type="SAM" id="SignalP"/>
    </source>
</evidence>
<accession>A0A803RAN8</accession>
<evidence type="ECO:0008006" key="5">
    <source>
        <dbReference type="Google" id="ProtNLM"/>
    </source>
</evidence>
<protein>
    <recommendedName>
        <fullName evidence="5">Glycine-rich protein</fullName>
    </recommendedName>
</protein>
<keyword evidence="1" id="KW-0812">Transmembrane</keyword>
<dbReference type="Proteomes" id="UP000596661">
    <property type="component" value="Unassembled WGS sequence"/>
</dbReference>
<dbReference type="InterPro" id="IPR010800">
    <property type="entry name" value="GRP"/>
</dbReference>
<dbReference type="AlphaFoldDB" id="A0A803RAN8"/>